<proteinExistence type="predicted"/>
<evidence type="ECO:0000256" key="1">
    <source>
        <dbReference type="SAM" id="MobiDB-lite"/>
    </source>
</evidence>
<feature type="region of interest" description="Disordered" evidence="1">
    <location>
        <begin position="24"/>
        <end position="60"/>
    </location>
</feature>
<feature type="compositionally biased region" description="Basic and acidic residues" evidence="1">
    <location>
        <begin position="159"/>
        <end position="184"/>
    </location>
</feature>
<name>A0A292Q957_9PEZI</name>
<reference evidence="2" key="1">
    <citation type="submission" date="2015-10" db="EMBL/GenBank/DDBJ databases">
        <authorList>
            <person name="Regsiter A."/>
            <person name="william w."/>
        </authorList>
    </citation>
    <scope>NUCLEOTIDE SEQUENCE</scope>
    <source>
        <strain evidence="2">Montdore</strain>
    </source>
</reference>
<organism evidence="2 3">
    <name type="scientific">Tuber aestivum</name>
    <name type="common">summer truffle</name>
    <dbReference type="NCBI Taxonomy" id="59557"/>
    <lineage>
        <taxon>Eukaryota</taxon>
        <taxon>Fungi</taxon>
        <taxon>Dikarya</taxon>
        <taxon>Ascomycota</taxon>
        <taxon>Pezizomycotina</taxon>
        <taxon>Pezizomycetes</taxon>
        <taxon>Pezizales</taxon>
        <taxon>Tuberaceae</taxon>
        <taxon>Tuber</taxon>
    </lineage>
</organism>
<dbReference type="EMBL" id="LN890945">
    <property type="protein sequence ID" value="CUS15611.1"/>
    <property type="molecule type" value="Genomic_DNA"/>
</dbReference>
<evidence type="ECO:0000313" key="3">
    <source>
        <dbReference type="Proteomes" id="UP001412239"/>
    </source>
</evidence>
<feature type="compositionally biased region" description="Basic and acidic residues" evidence="1">
    <location>
        <begin position="192"/>
        <end position="206"/>
    </location>
</feature>
<dbReference type="Proteomes" id="UP001412239">
    <property type="component" value="Unassembled WGS sequence"/>
</dbReference>
<keyword evidence="3" id="KW-1185">Reference proteome</keyword>
<evidence type="ECO:0000313" key="2">
    <source>
        <dbReference type="EMBL" id="CUS15611.1"/>
    </source>
</evidence>
<gene>
    <name evidence="2" type="ORF">GSTUAT00000314001</name>
</gene>
<accession>A0A292Q957</accession>
<protein>
    <submittedName>
        <fullName evidence="2">Uncharacterized protein</fullName>
    </submittedName>
</protein>
<feature type="region of interest" description="Disordered" evidence="1">
    <location>
        <begin position="159"/>
        <end position="206"/>
    </location>
</feature>
<dbReference type="AlphaFoldDB" id="A0A292Q957"/>
<sequence>MVVYNRAYETASVTPLTFEAPSLTRSIRRSHGNRSTSTASLMTPRHKSSSTQEVDSAGFVEPSSVLSQDPRRIKLLSVHTKIPGVRQGDKRSHARKAEDSTKFMIKILGGTVKYWYWSTDNPTHGPPTKLGFEGGDGTELIDQVNSVKMAVCLANNVGKRETKTESGEGEKRKRREGEKKEQIRHGRFQMGSEHEQSAVVAHDHKA</sequence>